<protein>
    <recommendedName>
        <fullName evidence="6">Ribosomal RNA-processing protein 42</fullName>
    </recommendedName>
</protein>
<dbReference type="AlphaFoldDB" id="A0A1Y1I1Z2"/>
<dbReference type="InterPro" id="IPR050590">
    <property type="entry name" value="Exosome_comp_Rrp42_subfam"/>
</dbReference>
<proteinExistence type="inferred from homology"/>
<dbReference type="GO" id="GO:0000177">
    <property type="term" value="C:cytoplasmic exosome (RNase complex)"/>
    <property type="evidence" value="ECO:0000318"/>
    <property type="project" value="GO_Central"/>
</dbReference>
<accession>A0A1Y1I1Z2</accession>
<keyword evidence="4" id="KW-0963">Cytoplasm</keyword>
<dbReference type="GO" id="GO:0005730">
    <property type="term" value="C:nucleolus"/>
    <property type="evidence" value="ECO:0007669"/>
    <property type="project" value="UniProtKB-SubCell"/>
</dbReference>
<dbReference type="Pfam" id="PF01138">
    <property type="entry name" value="RNase_PH"/>
    <property type="match status" value="1"/>
</dbReference>
<dbReference type="STRING" id="105231.A0A1Y1I1Z2"/>
<dbReference type="CDD" id="cd11367">
    <property type="entry name" value="RNase_PH_RRP42"/>
    <property type="match status" value="1"/>
</dbReference>
<dbReference type="InterPro" id="IPR001247">
    <property type="entry name" value="ExoRNase_PH_dom1"/>
</dbReference>
<dbReference type="InterPro" id="IPR036345">
    <property type="entry name" value="ExoRNase_PH_dom2_sf"/>
</dbReference>
<dbReference type="GO" id="GO:0071028">
    <property type="term" value="P:nuclear mRNA surveillance"/>
    <property type="evidence" value="ECO:0000318"/>
    <property type="project" value="GO_Central"/>
</dbReference>
<dbReference type="InterPro" id="IPR027408">
    <property type="entry name" value="PNPase/RNase_PH_dom_sf"/>
</dbReference>
<dbReference type="GO" id="GO:0000467">
    <property type="term" value="P:exonucleolytic trimming to generate mature 3'-end of 5.8S rRNA from tricistronic rRNA transcript (SSU-rRNA, 5.8S rRNA, LSU-rRNA)"/>
    <property type="evidence" value="ECO:0000318"/>
    <property type="project" value="GO_Central"/>
</dbReference>
<evidence type="ECO:0000259" key="8">
    <source>
        <dbReference type="Pfam" id="PF03725"/>
    </source>
</evidence>
<dbReference type="GO" id="GO:0034476">
    <property type="term" value="P:U5 snRNA 3'-end processing"/>
    <property type="evidence" value="ECO:0000318"/>
    <property type="project" value="GO_Central"/>
</dbReference>
<evidence type="ECO:0000259" key="7">
    <source>
        <dbReference type="Pfam" id="PF01138"/>
    </source>
</evidence>
<dbReference type="GO" id="GO:0034473">
    <property type="term" value="P:U1 snRNA 3'-end processing"/>
    <property type="evidence" value="ECO:0000318"/>
    <property type="project" value="GO_Central"/>
</dbReference>
<dbReference type="GO" id="GO:0034475">
    <property type="term" value="P:U4 snRNA 3'-end processing"/>
    <property type="evidence" value="ECO:0000318"/>
    <property type="project" value="GO_Central"/>
</dbReference>
<gene>
    <name evidence="9" type="ORF">KFL_002130100</name>
</gene>
<dbReference type="SUPFAM" id="SSF55666">
    <property type="entry name" value="Ribonuclease PH domain 2-like"/>
    <property type="match status" value="1"/>
</dbReference>
<dbReference type="Pfam" id="PF03725">
    <property type="entry name" value="RNase_PH_C"/>
    <property type="match status" value="1"/>
</dbReference>
<dbReference type="OrthoDB" id="272245at2759"/>
<dbReference type="GO" id="GO:0016075">
    <property type="term" value="P:rRNA catabolic process"/>
    <property type="evidence" value="ECO:0000318"/>
    <property type="project" value="GO_Central"/>
</dbReference>
<keyword evidence="5" id="KW-0271">Exosome</keyword>
<evidence type="ECO:0000313" key="10">
    <source>
        <dbReference type="Proteomes" id="UP000054558"/>
    </source>
</evidence>
<evidence type="ECO:0000256" key="5">
    <source>
        <dbReference type="ARBA" id="ARBA00022835"/>
    </source>
</evidence>
<keyword evidence="10" id="KW-1185">Reference proteome</keyword>
<organism evidence="9 10">
    <name type="scientific">Klebsormidium nitens</name>
    <name type="common">Green alga</name>
    <name type="synonym">Ulothrix nitens</name>
    <dbReference type="NCBI Taxonomy" id="105231"/>
    <lineage>
        <taxon>Eukaryota</taxon>
        <taxon>Viridiplantae</taxon>
        <taxon>Streptophyta</taxon>
        <taxon>Klebsormidiophyceae</taxon>
        <taxon>Klebsormidiales</taxon>
        <taxon>Klebsormidiaceae</taxon>
        <taxon>Klebsormidium</taxon>
    </lineage>
</organism>
<sequence>MPGLSAAELSFLEGGIAQDLRNDGRGREDFRSFSIQLDVISQASGSARVRLGATDILASIKAELGSPPAEFPHLGRLELAVEISPTAGPEFEGRGGEELSAELGKALERSFAGGANGTGAAVDLAALSVVEGKTCWVLYADVLVLNADGNILDASAIGIKAALSNTRIPKVEVLAGEGDEEGELELNDDPDECARVSTAAVPLIVTLTKVGRHYIADATGDEEAQMSSALSVAVNEKGQLCGVTKRGSAGIDPSVISDMLSVARRIGKRLLAKVDAEISLAESRLESET</sequence>
<dbReference type="Proteomes" id="UP000054558">
    <property type="component" value="Unassembled WGS sequence"/>
</dbReference>
<reference evidence="9 10" key="1">
    <citation type="journal article" date="2014" name="Nat. Commun.">
        <title>Klebsormidium flaccidum genome reveals primary factors for plant terrestrial adaptation.</title>
        <authorList>
            <person name="Hori K."/>
            <person name="Maruyama F."/>
            <person name="Fujisawa T."/>
            <person name="Togashi T."/>
            <person name="Yamamoto N."/>
            <person name="Seo M."/>
            <person name="Sato S."/>
            <person name="Yamada T."/>
            <person name="Mori H."/>
            <person name="Tajima N."/>
            <person name="Moriyama T."/>
            <person name="Ikeuchi M."/>
            <person name="Watanabe M."/>
            <person name="Wada H."/>
            <person name="Kobayashi K."/>
            <person name="Saito M."/>
            <person name="Masuda T."/>
            <person name="Sasaki-Sekimoto Y."/>
            <person name="Mashiguchi K."/>
            <person name="Awai K."/>
            <person name="Shimojima M."/>
            <person name="Masuda S."/>
            <person name="Iwai M."/>
            <person name="Nobusawa T."/>
            <person name="Narise T."/>
            <person name="Kondo S."/>
            <person name="Saito H."/>
            <person name="Sato R."/>
            <person name="Murakawa M."/>
            <person name="Ihara Y."/>
            <person name="Oshima-Yamada Y."/>
            <person name="Ohtaka K."/>
            <person name="Satoh M."/>
            <person name="Sonobe K."/>
            <person name="Ishii M."/>
            <person name="Ohtani R."/>
            <person name="Kanamori-Sato M."/>
            <person name="Honoki R."/>
            <person name="Miyazaki D."/>
            <person name="Mochizuki H."/>
            <person name="Umetsu J."/>
            <person name="Higashi K."/>
            <person name="Shibata D."/>
            <person name="Kamiya Y."/>
            <person name="Sato N."/>
            <person name="Nakamura Y."/>
            <person name="Tabata S."/>
            <person name="Ida S."/>
            <person name="Kurokawa K."/>
            <person name="Ohta H."/>
        </authorList>
    </citation>
    <scope>NUCLEOTIDE SEQUENCE [LARGE SCALE GENOMIC DNA]</scope>
    <source>
        <strain evidence="9 10">NIES-2285</strain>
    </source>
</reference>
<dbReference type="InterPro" id="IPR015847">
    <property type="entry name" value="ExoRNase_PH_dom2"/>
</dbReference>
<evidence type="ECO:0000256" key="4">
    <source>
        <dbReference type="ARBA" id="ARBA00022490"/>
    </source>
</evidence>
<dbReference type="GO" id="GO:0071035">
    <property type="term" value="P:nuclear polyadenylation-dependent rRNA catabolic process"/>
    <property type="evidence" value="ECO:0000318"/>
    <property type="project" value="GO_Central"/>
</dbReference>
<dbReference type="EMBL" id="DF237162">
    <property type="protein sequence ID" value="GAQ84934.1"/>
    <property type="molecule type" value="Genomic_DNA"/>
</dbReference>
<dbReference type="PANTHER" id="PTHR11097">
    <property type="entry name" value="EXOSOME COMPLEX EXONUCLEASE RIBOSOMAL RNA PROCESSING PROTEIN"/>
    <property type="match status" value="1"/>
</dbReference>
<evidence type="ECO:0000256" key="1">
    <source>
        <dbReference type="ARBA" id="ARBA00004496"/>
    </source>
</evidence>
<evidence type="ECO:0000256" key="3">
    <source>
        <dbReference type="ARBA" id="ARBA00006678"/>
    </source>
</evidence>
<evidence type="ECO:0000256" key="2">
    <source>
        <dbReference type="ARBA" id="ARBA00004604"/>
    </source>
</evidence>
<feature type="domain" description="Exoribonuclease phosphorolytic" evidence="7">
    <location>
        <begin position="29"/>
        <end position="169"/>
    </location>
</feature>
<feature type="domain" description="Exoribonuclease phosphorolytic" evidence="8">
    <location>
        <begin position="201"/>
        <end position="265"/>
    </location>
</feature>
<dbReference type="PANTHER" id="PTHR11097:SF8">
    <property type="entry name" value="EXOSOME COMPLEX COMPONENT RRP42"/>
    <property type="match status" value="1"/>
</dbReference>
<name>A0A1Y1I1Z2_KLENI</name>
<dbReference type="InterPro" id="IPR020568">
    <property type="entry name" value="Ribosomal_Su5_D2-typ_SF"/>
</dbReference>
<dbReference type="GO" id="GO:0000176">
    <property type="term" value="C:nuclear exosome (RNase complex)"/>
    <property type="evidence" value="ECO:0000318"/>
    <property type="project" value="GO_Central"/>
</dbReference>
<comment type="subcellular location">
    <subcellularLocation>
        <location evidence="1">Cytoplasm</location>
    </subcellularLocation>
    <subcellularLocation>
        <location evidence="2">Nucleus</location>
        <location evidence="2">Nucleolus</location>
    </subcellularLocation>
</comment>
<dbReference type="Gene3D" id="3.30.230.70">
    <property type="entry name" value="GHMP Kinase, N-terminal domain"/>
    <property type="match status" value="1"/>
</dbReference>
<evidence type="ECO:0000313" key="9">
    <source>
        <dbReference type="EMBL" id="GAQ84934.1"/>
    </source>
</evidence>
<dbReference type="OMA" id="YNTRIPK"/>
<comment type="similarity">
    <text evidence="3">Belongs to the RNase PH family.</text>
</comment>
<dbReference type="SUPFAM" id="SSF54211">
    <property type="entry name" value="Ribosomal protein S5 domain 2-like"/>
    <property type="match status" value="1"/>
</dbReference>
<dbReference type="GO" id="GO:0035925">
    <property type="term" value="F:mRNA 3'-UTR AU-rich region binding"/>
    <property type="evidence" value="ECO:0000318"/>
    <property type="project" value="GO_Central"/>
</dbReference>
<evidence type="ECO:0000256" key="6">
    <source>
        <dbReference type="ARBA" id="ARBA00042523"/>
    </source>
</evidence>
<dbReference type="GO" id="GO:0071038">
    <property type="term" value="P:TRAMP-dependent tRNA surveillance pathway"/>
    <property type="evidence" value="ECO:0000318"/>
    <property type="project" value="GO_Central"/>
</dbReference>